<evidence type="ECO:0000313" key="3">
    <source>
        <dbReference type="Proteomes" id="UP000033188"/>
    </source>
</evidence>
<feature type="region of interest" description="Disordered" evidence="1">
    <location>
        <begin position="20"/>
        <end position="47"/>
    </location>
</feature>
<dbReference type="Proteomes" id="UP000033188">
    <property type="component" value="Chromosome 1"/>
</dbReference>
<reference evidence="3" key="1">
    <citation type="journal article" date="2014" name="Nucleic Acids Res.">
        <title>The evolutionary dynamics of variant antigen genes in Babesia reveal a history of genomic innovation underlying host-parasite interaction.</title>
        <authorList>
            <person name="Jackson A.P."/>
            <person name="Otto T.D."/>
            <person name="Darby A."/>
            <person name="Ramaprasad A."/>
            <person name="Xia D."/>
            <person name="Echaide I.E."/>
            <person name="Farber M."/>
            <person name="Gahlot S."/>
            <person name="Gamble J."/>
            <person name="Gupta D."/>
            <person name="Gupta Y."/>
            <person name="Jackson L."/>
            <person name="Malandrin L."/>
            <person name="Malas T.B."/>
            <person name="Moussa E."/>
            <person name="Nair M."/>
            <person name="Reid A.J."/>
            <person name="Sanders M."/>
            <person name="Sharma J."/>
            <person name="Tracey A."/>
            <person name="Quail M.A."/>
            <person name="Weir W."/>
            <person name="Wastling J.M."/>
            <person name="Hall N."/>
            <person name="Willadsen P."/>
            <person name="Lingelbach K."/>
            <person name="Shiels B."/>
            <person name="Tait A."/>
            <person name="Berriman M."/>
            <person name="Allred D.R."/>
            <person name="Pain A."/>
        </authorList>
    </citation>
    <scope>NUCLEOTIDE SEQUENCE [LARGE SCALE GENOMIC DNA]</scope>
    <source>
        <strain evidence="3">Bond</strain>
    </source>
</reference>
<dbReference type="EMBL" id="LK391707">
    <property type="protein sequence ID" value="CDR93699.1"/>
    <property type="molecule type" value="Genomic_DNA"/>
</dbReference>
<proteinExistence type="predicted"/>
<dbReference type="OrthoDB" id="365110at2759"/>
<sequence length="2848" mass="318857">MPPVEAPDGFYGASAIDSSRMDYSSRTDGTDGVGPLHGLSARAPKGDASNSVLERYSGALDMLRNQLWCMPASGNVTFEEGFAEEESSMGHQSSRSSDPSHLIKVERDLCSQSSVFLKRLLVRADRVPASVIDSVLSDRGVVRRLRKLNDTFTFGKRLYLPHEDLPPEVMSAVNTACGLFNGSCVPAVMWPCTDRNADHNERVTITESAVFEALQIHRLLKHNRGTYVEWGRSATSGHAEAGPLPIDVTDSAAIREVSDTILDELSSTMWCIGFLALHLRSKSDDKLRRHASDLLSDPEELTSRLWKYYLAFSDHVKMRCTHLKDIDKTLNANLSGRLVVEVHRVLSLQCAIVKALLDIHMGTRSMSVSEYERYEAHFERRGFSGAFSAARTVIGADECASSPLLMHAVQELQCLGSLLLSSFYLYDAFGDGKYEVTKKDFLLDTTDLMRKQLMVSGRGPSDNKSSVILVFAYACFLKDLSREKDYRNVDASFASDVAIHVDNYSECLEWIVLTRDMLSVSGSTAVATSSCRLVLLESICRVIECFGIEKLPHLDRIIFCICRIVKGDDSVSDRSYRKAKLWILEHVSSYLMSHFPFGLNALFQLLAACLPHSAESRDDSLMDVDSDCSTMELVVKFLLKPFGTITLSPLITPLEYKADTNEFELSGDVYVGIQLLHMLGFDKQVLFDQWFAWGLGNCLYYLRSGSVGKRVSLNNLRHLSTKQNELLNAHENSWVVDAGMQNIALDSSLGAFWIQESQMPKPSGTSGSLSGCRFELENGMCVTCYTTGKQSASQPEPALHFTLLRAIWIIWRGSMLYVLNMNCDLPDHALRTFVECNALLVRLITKFPRLVSLIEDHIVSSLHMGDASSKFPFGPCSLIFHYTLLFVLCLQRRQLRIMLPEVIEALRGFLIPAYVVPVGDNATEVEFSRYWIFMESFEFCCQGLADEYEAPVFLLMDRIMQEEELPMHIYPVTRGVLLFFKELLEQCPPELWMLSGWHHGMLNMSHTSLDMESNNVTHGLGLSYLSSLKRYVDANAHKSRELYNPFQAKLLCEFFAFVMKDVSPRVAEFEFADNGERLDILCAIADIVQLICRIFRVHNYDNSKSEIGGASTETSDDSWVQGLKELINRCLLILSGSNYIMEVINALTCQVDILAYHQSRSGSLVMVNPLTFIEVSSDFFTVRKAIKSRTAVHITSTAAPDCGYASCYQSACGFRWLCQQEFVSLSGKSKRLISSSLRLLRDLYVVALPRNRNPLFATLAESLGSNYFVNCRTEVERRRRYMQSSDKVFDSNDPVAYYASRQVELLCGGLPVTSVVQSLVAHTYSGSTVAAATDILSMYLLLHEQYKLDSGALLGSFVINNSSALQQLGHMRGNYDVISQSSKDEACLCEHLVCVFLDPTTTSFETRLSIMQYILVVLSTCSGMEMLLRNGIDVEALVDFVDSVLRYHVLHGRRHNLGDVTVAQYALLIFARLVELSKGAHRGYCWRSVTLSLRVLIDLWRSFDSNLFVDPEVALNQQGVVPRSTMVKELWFEQVSPDMYVDMSDSLLERRLGLMRIMGSVYAVLDCMNVQLRCSKSSGRELLDEFLRLLSFVSTNWDFMDTLLPIIVYDSGFVDTYVRNDVTQKNMRQYYRLGLWLGEDSMLPLTRCLHYLHDMNVPPELLLMSGDAPSEINPLDAHELLHSVVSQKLARLKNHVPEKTSRHDFFADMLRPLLSDIVGPPEVNGFENHRPKVNFLDVESPRSDSVHPDYSFYSFGTSSEFGHRYMMDVEMFRHFCMALLTSADDQVNVLLSRGMASVRGCVEMVPYVDSLNELKLRLLSQLCHLVANFRYFGSDLETRMGKLLRADVYACEKDSQRTLKTPMPPFEMFAFNGAMLLQLALTRPDCLSEHPVYVGLLIEFLRLLFEKSFSLSRLESSFVSYYECCRSADASDGGFVDYIVSRDLVGSGDAASGPGDKAKRGKTAKDKPDANANGNRGEVGQDFRLFAVNVLGGLVAQVARCVVEFSERFHEVIDVNFTAPNYSRGFLKLRMAAFRSCLMYRGRIAPKGDPSMSPGAFSDVDTQNSESQDCVCSIAVGKGGGTDSVSVWLHFKLSLFFVWLYKALSVATKSAHEHEPRGVEDGVLEVYERVTKYALKSITQSCVRTIGCMQKENASLLQCFVGGGYGTPHTGEVEAAYVLIMGPYASMLALESIVCTDYNAAFLHGKGYVHLVEVMEAVTQLPYTTSACIANQDVKSGDLVNPMLVMKRDKQIMADSLRSSTGRTFQYANRNMLRAVLYKLMQRLNFMLMRGMTCKEFASRFAASQQLQLLYVYSFLCNFVQPLDDVNPKKMLATFSDNVVSGARGNCVEVIENSLTMWYPPYQGYRVGIAVRCPYHLLHCGMLRFLVEMCSTHDVGGVVDAVHMDSDFGVHSLILDVLRLMHARMSHMMIADKLTLAHLEETHMMFSVLRHLPNRHRLSAGDSALVNELLHYSSRFFSTLMRAFQHGLDKLVDMIPTRSAAELHAEPPKSSRSRITPRSAPSAESSTSERRPGPFQQRCLYLALKIAESFATFLLNLEITVGVDSELPPPLEHFVKTDDPQRIRRMCGVDNAVFQGVLHSTDVDKSKWCPGDHQPLTKPHEVTFEHMVETMGSCVDLCTWSLGVCKDLRIPGNSPFLVGVRRPDSNEVILPLSVFTNFRGEASKTSIEGFPCSIYRESSAPPLDHVDVAPAAIPVSEIQSLVECVIEKTTLYCARAVNTAFVQNQLHQHDLRLGRAHDTAQFDPSGVHSGLNRAEPYGVKRRGGPGRIHSTMRVLHNAFADVAASASCLSASTIEFCAVLSSLVERRVTQARVLSEAFGDTFLYLESA</sequence>
<dbReference type="KEGG" id="bbig:BBBOND_0100280"/>
<dbReference type="OMA" id="CPPELWM"/>
<dbReference type="VEuPathDB" id="PiroplasmaDB:BBBOND_0100280"/>
<evidence type="ECO:0000256" key="1">
    <source>
        <dbReference type="SAM" id="MobiDB-lite"/>
    </source>
</evidence>
<organism evidence="2 3">
    <name type="scientific">Babesia bigemina</name>
    <dbReference type="NCBI Taxonomy" id="5866"/>
    <lineage>
        <taxon>Eukaryota</taxon>
        <taxon>Sar</taxon>
        <taxon>Alveolata</taxon>
        <taxon>Apicomplexa</taxon>
        <taxon>Aconoidasida</taxon>
        <taxon>Piroplasmida</taxon>
        <taxon>Babesiidae</taxon>
        <taxon>Babesia</taxon>
    </lineage>
</organism>
<dbReference type="RefSeq" id="XP_012765885.1">
    <property type="nucleotide sequence ID" value="XM_012910431.1"/>
</dbReference>
<feature type="region of interest" description="Disordered" evidence="1">
    <location>
        <begin position="1949"/>
        <end position="1976"/>
    </location>
</feature>
<protein>
    <submittedName>
        <fullName evidence="2">Uncharacterized protein</fullName>
    </submittedName>
</protein>
<feature type="compositionally biased region" description="Basic and acidic residues" evidence="1">
    <location>
        <begin position="20"/>
        <end position="29"/>
    </location>
</feature>
<accession>A0A061D3Z5</accession>
<feature type="region of interest" description="Disordered" evidence="1">
    <location>
        <begin position="2502"/>
        <end position="2533"/>
    </location>
</feature>
<name>A0A061D3Z5_BABBI</name>
<gene>
    <name evidence="2" type="ORF">BBBOND_0100280</name>
</gene>
<keyword evidence="3" id="KW-1185">Reference proteome</keyword>
<dbReference type="GeneID" id="24562240"/>
<evidence type="ECO:0000313" key="2">
    <source>
        <dbReference type="EMBL" id="CDR93699.1"/>
    </source>
</evidence>